<protein>
    <submittedName>
        <fullName evidence="7">DUF4906 domain-containing protein</fullName>
    </submittedName>
</protein>
<evidence type="ECO:0000313" key="8">
    <source>
        <dbReference type="Proteomes" id="UP000437446"/>
    </source>
</evidence>
<comment type="similarity">
    <text evidence="2">Belongs to the bacteroidetes fimbrillin superfamily. FimA/Mfa1 family.</text>
</comment>
<sequence>MKRYNLYIVAFLTSLFLFNACQDEDLVKKTEVVEGIPVTLKLKLGATDKEEITTRAALEKEQENKVYDVFVYVFRKAGSSWEKEHGELFSYSTGNNGPETIRIENNVTSGARRIYAVANAVKSGYATEEALKAVSSLEELEAMTFRMGEPSVNRIGGALLMSGHLVCANQDIAGYYEIPAPKDGNKEVNIDGQIELRHLDSKITFKISTTKRDSVFVPKEWRIIHVPKTSNVLLLDKDCEKGDGDYFNTEFQSFEKYEMGDRTDISTTNQVYKGGSFTFYMMENRKGLKDENKVPANQHEREREQKQAGGNVGADDGKVFEYADDDATYVILKGSFYAYKNGSMELQTSADVTYTVHLGKTVSDFASERNKNYTYDVKVNGVENIVWEVVSGDEERQPGAEGSVVRSAQNVLLDAHYETKCVTFYKDELSNLAFRVKTPYSTGEYNYSTDHQEGDIKDIEWVKFIRNKNASKEYVKYPSEKEQLLTIRDVLEELSEHSNDEDTDFWTWDNDEEAYVVRYTTFVDEFYYDGKPWKEFVNQANREMHILCKTQYSHDTESSLTTSSILLSQRSIKTFYDTNNKGLTTAWGVETINEDEGYEMKYSGDKSDKNSIDGVDVRTNGRYMTFYQTGLLNGSLQWERYVNDKKNENWRTRDGKIKESAEYACFSRNRDLNGDGEIDADEVRWYVPATNQYIGLWIGRDALEPEARLFQADPTDRVQVPEAKNSRSKYHFFSSNGTRFWSEEGASTGSNDFGTHQVTVRCARNLGETYTNRDNATPELSGSVDDYVYVNTDGEGGYHFDLSRVGGSALRSESDGGNDIETHNEHTGGVMNKPYKAFQVNDENRTRCPKGWRRPNQRELVIMLGYMRSDDLGDKNIFIASCTKSDLTFKSGLFYTIATSGLTNAFMTISTSATADTYRCVRDQ</sequence>
<accession>A0A7K1HHM5</accession>
<dbReference type="Proteomes" id="UP000437446">
    <property type="component" value="Unassembled WGS sequence"/>
</dbReference>
<dbReference type="Gene3D" id="2.60.40.2580">
    <property type="match status" value="1"/>
</dbReference>
<feature type="region of interest" description="Disordered" evidence="5">
    <location>
        <begin position="294"/>
        <end position="313"/>
    </location>
</feature>
<dbReference type="InterPro" id="IPR018247">
    <property type="entry name" value="EF_Hand_1_Ca_BS"/>
</dbReference>
<evidence type="ECO:0000313" key="7">
    <source>
        <dbReference type="EMBL" id="MTU30714.1"/>
    </source>
</evidence>
<dbReference type="AlphaFoldDB" id="A0A7K1HHM5"/>
<organism evidence="7 8">
    <name type="scientific">Parabacteroides merdae</name>
    <dbReference type="NCBI Taxonomy" id="46503"/>
    <lineage>
        <taxon>Bacteria</taxon>
        <taxon>Pseudomonadati</taxon>
        <taxon>Bacteroidota</taxon>
        <taxon>Bacteroidia</taxon>
        <taxon>Bacteroidales</taxon>
        <taxon>Tannerellaceae</taxon>
        <taxon>Parabacteroides</taxon>
    </lineage>
</organism>
<evidence type="ECO:0000256" key="5">
    <source>
        <dbReference type="SAM" id="MobiDB-lite"/>
    </source>
</evidence>
<dbReference type="EMBL" id="WNCR01000010">
    <property type="protein sequence ID" value="MTU30714.1"/>
    <property type="molecule type" value="Genomic_DNA"/>
</dbReference>
<dbReference type="RefSeq" id="WP_129943899.1">
    <property type="nucleotide sequence ID" value="NZ_JBCHDK010000006.1"/>
</dbReference>
<dbReference type="PROSITE" id="PS00018">
    <property type="entry name" value="EF_HAND_1"/>
    <property type="match status" value="1"/>
</dbReference>
<evidence type="ECO:0000256" key="2">
    <source>
        <dbReference type="ARBA" id="ARBA00006011"/>
    </source>
</evidence>
<proteinExistence type="inferred from homology"/>
<keyword evidence="4" id="KW-0281">Fimbrium</keyword>
<evidence type="ECO:0000256" key="1">
    <source>
        <dbReference type="ARBA" id="ARBA00004561"/>
    </source>
</evidence>
<feature type="compositionally biased region" description="Basic and acidic residues" evidence="5">
    <location>
        <begin position="294"/>
        <end position="306"/>
    </location>
</feature>
<comment type="caution">
    <text evidence="7">The sequence shown here is derived from an EMBL/GenBank/DDBJ whole genome shotgun (WGS) entry which is preliminary data.</text>
</comment>
<dbReference type="GO" id="GO:0009289">
    <property type="term" value="C:pilus"/>
    <property type="evidence" value="ECO:0007669"/>
    <property type="project" value="UniProtKB-SubCell"/>
</dbReference>
<comment type="subcellular location">
    <subcellularLocation>
        <location evidence="1">Fimbrium</location>
    </subcellularLocation>
</comment>
<name>A0A7K1HHM5_9BACT</name>
<evidence type="ECO:0000256" key="4">
    <source>
        <dbReference type="ARBA" id="ARBA00023263"/>
    </source>
</evidence>
<dbReference type="InterPro" id="IPR029141">
    <property type="entry name" value="FimA_N"/>
</dbReference>
<keyword evidence="3" id="KW-0732">Signal</keyword>
<gene>
    <name evidence="7" type="ORF">GMD66_16135</name>
</gene>
<reference evidence="7 8" key="1">
    <citation type="journal article" date="2019" name="Nat. Med.">
        <title>A library of human gut bacterial isolates paired with longitudinal multiomics data enables mechanistic microbiome research.</title>
        <authorList>
            <person name="Poyet M."/>
            <person name="Groussin M."/>
            <person name="Gibbons S.M."/>
            <person name="Avila-Pacheco J."/>
            <person name="Jiang X."/>
            <person name="Kearney S.M."/>
            <person name="Perrotta A.R."/>
            <person name="Berdy B."/>
            <person name="Zhao S."/>
            <person name="Lieberman T.D."/>
            <person name="Swanson P.K."/>
            <person name="Smith M."/>
            <person name="Roesemann S."/>
            <person name="Alexander J.E."/>
            <person name="Rich S.A."/>
            <person name="Livny J."/>
            <person name="Vlamakis H."/>
            <person name="Clish C."/>
            <person name="Bullock K."/>
            <person name="Deik A."/>
            <person name="Scott J."/>
            <person name="Pierce K.A."/>
            <person name="Xavier R.J."/>
            <person name="Alm E.J."/>
        </authorList>
    </citation>
    <scope>NUCLEOTIDE SEQUENCE [LARGE SCALE GENOMIC DNA]</scope>
    <source>
        <strain evidence="7 8">BIOML-A25</strain>
    </source>
</reference>
<dbReference type="Pfam" id="PF06321">
    <property type="entry name" value="P_gingi_FimA"/>
    <property type="match status" value="1"/>
</dbReference>
<feature type="domain" description="Major fimbrial subunit protein N-terminal" evidence="6">
    <location>
        <begin position="39"/>
        <end position="166"/>
    </location>
</feature>
<evidence type="ECO:0000259" key="6">
    <source>
        <dbReference type="Pfam" id="PF06321"/>
    </source>
</evidence>
<evidence type="ECO:0000256" key="3">
    <source>
        <dbReference type="ARBA" id="ARBA00022729"/>
    </source>
</evidence>